<evidence type="ECO:0000256" key="6">
    <source>
        <dbReference type="ARBA" id="ARBA00023012"/>
    </source>
</evidence>
<keyword evidence="7" id="KW-1133">Transmembrane helix</keyword>
<feature type="domain" description="PAC" evidence="9">
    <location>
        <begin position="251"/>
        <end position="305"/>
    </location>
</feature>
<evidence type="ECO:0000256" key="1">
    <source>
        <dbReference type="ARBA" id="ARBA00000085"/>
    </source>
</evidence>
<evidence type="ECO:0000256" key="5">
    <source>
        <dbReference type="ARBA" id="ARBA00022777"/>
    </source>
</evidence>
<dbReference type="EC" id="2.7.13.3" evidence="2"/>
<dbReference type="SUPFAM" id="SSF47384">
    <property type="entry name" value="Homodimeric domain of signal transducing histidine kinase"/>
    <property type="match status" value="1"/>
</dbReference>
<dbReference type="InterPro" id="IPR050736">
    <property type="entry name" value="Sensor_HK_Regulatory"/>
</dbReference>
<name>A0A0F5JP69_9BACT</name>
<keyword evidence="3" id="KW-0597">Phosphoprotein</keyword>
<reference evidence="10 11" key="1">
    <citation type="submission" date="2013-04" db="EMBL/GenBank/DDBJ databases">
        <title>The Genome Sequence of Parabacteroides gordonii DSM 23371.</title>
        <authorList>
            <consortium name="The Broad Institute Genomics Platform"/>
            <person name="Earl A."/>
            <person name="Ward D."/>
            <person name="Feldgarden M."/>
            <person name="Gevers D."/>
            <person name="Martens E."/>
            <person name="Sakamoto M."/>
            <person name="Benno Y."/>
            <person name="Suzuki N."/>
            <person name="Matsunaga N."/>
            <person name="Koshihara K."/>
            <person name="Seki M."/>
            <person name="Komiya H."/>
            <person name="Walker B."/>
            <person name="Young S."/>
            <person name="Zeng Q."/>
            <person name="Gargeya S."/>
            <person name="Fitzgerald M."/>
            <person name="Haas B."/>
            <person name="Abouelleil A."/>
            <person name="Allen A.W."/>
            <person name="Alvarado L."/>
            <person name="Arachchi H.M."/>
            <person name="Berlin A.M."/>
            <person name="Chapman S.B."/>
            <person name="Gainer-Dewar J."/>
            <person name="Goldberg J."/>
            <person name="Griggs A."/>
            <person name="Gujja S."/>
            <person name="Hansen M."/>
            <person name="Howarth C."/>
            <person name="Imamovic A."/>
            <person name="Ireland A."/>
            <person name="Larimer J."/>
            <person name="McCowan C."/>
            <person name="Murphy C."/>
            <person name="Pearson M."/>
            <person name="Poon T.W."/>
            <person name="Priest M."/>
            <person name="Roberts A."/>
            <person name="Saif S."/>
            <person name="Shea T."/>
            <person name="Sisk P."/>
            <person name="Sykes S."/>
            <person name="Wortman J."/>
            <person name="Nusbaum C."/>
            <person name="Birren B."/>
        </authorList>
    </citation>
    <scope>NUCLEOTIDE SEQUENCE [LARGE SCALE GENOMIC DNA]</scope>
    <source>
        <strain evidence="10 11">MS-1</strain>
    </source>
</reference>
<dbReference type="InterPro" id="IPR004358">
    <property type="entry name" value="Sig_transdc_His_kin-like_C"/>
</dbReference>
<dbReference type="Proteomes" id="UP000033035">
    <property type="component" value="Unassembled WGS sequence"/>
</dbReference>
<keyword evidence="7" id="KW-0472">Membrane</keyword>
<comment type="caution">
    <text evidence="10">The sequence shown here is derived from an EMBL/GenBank/DDBJ whole genome shotgun (WGS) entry which is preliminary data.</text>
</comment>
<organism evidence="10 11">
    <name type="scientific">Parabacteroides gordonii MS-1 = DSM 23371</name>
    <dbReference type="NCBI Taxonomy" id="1203610"/>
    <lineage>
        <taxon>Bacteria</taxon>
        <taxon>Pseudomonadati</taxon>
        <taxon>Bacteroidota</taxon>
        <taxon>Bacteroidia</taxon>
        <taxon>Bacteroidales</taxon>
        <taxon>Tannerellaceae</taxon>
        <taxon>Parabacteroides</taxon>
    </lineage>
</organism>
<dbReference type="Gene3D" id="1.10.287.130">
    <property type="match status" value="1"/>
</dbReference>
<dbReference type="Pfam" id="PF02518">
    <property type="entry name" value="HATPase_c"/>
    <property type="match status" value="1"/>
</dbReference>
<dbReference type="GO" id="GO:0000155">
    <property type="term" value="F:phosphorelay sensor kinase activity"/>
    <property type="evidence" value="ECO:0007669"/>
    <property type="project" value="InterPro"/>
</dbReference>
<dbReference type="CDD" id="cd00082">
    <property type="entry name" value="HisKA"/>
    <property type="match status" value="1"/>
</dbReference>
<keyword evidence="11" id="KW-1185">Reference proteome</keyword>
<dbReference type="PROSITE" id="PS50113">
    <property type="entry name" value="PAC"/>
    <property type="match status" value="1"/>
</dbReference>
<dbReference type="SUPFAM" id="SSF55874">
    <property type="entry name" value="ATPase domain of HSP90 chaperone/DNA topoisomerase II/histidine kinase"/>
    <property type="match status" value="1"/>
</dbReference>
<keyword evidence="4" id="KW-0808">Transferase</keyword>
<evidence type="ECO:0000256" key="3">
    <source>
        <dbReference type="ARBA" id="ARBA00022553"/>
    </source>
</evidence>
<dbReference type="PROSITE" id="PS50109">
    <property type="entry name" value="HIS_KIN"/>
    <property type="match status" value="1"/>
</dbReference>
<dbReference type="AlphaFoldDB" id="A0A0F5JP69"/>
<protein>
    <recommendedName>
        <fullName evidence="2">histidine kinase</fullName>
        <ecNumber evidence="2">2.7.13.3</ecNumber>
    </recommendedName>
</protein>
<dbReference type="PATRIC" id="fig|1203610.3.peg.562"/>
<evidence type="ECO:0000313" key="11">
    <source>
        <dbReference type="Proteomes" id="UP000033035"/>
    </source>
</evidence>
<dbReference type="CDD" id="cd16922">
    <property type="entry name" value="HATPase_EvgS-ArcB-TorS-like"/>
    <property type="match status" value="1"/>
</dbReference>
<keyword evidence="6" id="KW-0902">Two-component regulatory system</keyword>
<dbReference type="InterPro" id="IPR036097">
    <property type="entry name" value="HisK_dim/P_sf"/>
</dbReference>
<evidence type="ECO:0000256" key="7">
    <source>
        <dbReference type="SAM" id="Phobius"/>
    </source>
</evidence>
<feature type="transmembrane region" description="Helical" evidence="7">
    <location>
        <begin position="6"/>
        <end position="27"/>
    </location>
</feature>
<gene>
    <name evidence="10" type="ORF">HMPREF1536_00544</name>
</gene>
<comment type="catalytic activity">
    <reaction evidence="1">
        <text>ATP + protein L-histidine = ADP + protein N-phospho-L-histidine.</text>
        <dbReference type="EC" id="2.7.13.3"/>
    </reaction>
</comment>
<dbReference type="InterPro" id="IPR000700">
    <property type="entry name" value="PAS-assoc_C"/>
</dbReference>
<dbReference type="InterPro" id="IPR003594">
    <property type="entry name" value="HATPase_dom"/>
</dbReference>
<dbReference type="HOGENOM" id="CLU_000445_89_13_10"/>
<dbReference type="InterPro" id="IPR036890">
    <property type="entry name" value="HATPase_C_sf"/>
</dbReference>
<dbReference type="SMART" id="SM00388">
    <property type="entry name" value="HisKA"/>
    <property type="match status" value="1"/>
</dbReference>
<dbReference type="InterPro" id="IPR003661">
    <property type="entry name" value="HisK_dim/P_dom"/>
</dbReference>
<dbReference type="Gene3D" id="3.30.565.10">
    <property type="entry name" value="Histidine kinase-like ATPase, C-terminal domain"/>
    <property type="match status" value="1"/>
</dbReference>
<dbReference type="EMBL" id="AQHW01000003">
    <property type="protein sequence ID" value="KKB59563.1"/>
    <property type="molecule type" value="Genomic_DNA"/>
</dbReference>
<dbReference type="FunFam" id="1.10.287.130:FF:000001">
    <property type="entry name" value="Two-component sensor histidine kinase"/>
    <property type="match status" value="1"/>
</dbReference>
<dbReference type="Pfam" id="PF00512">
    <property type="entry name" value="HisKA"/>
    <property type="match status" value="1"/>
</dbReference>
<dbReference type="Gene3D" id="3.30.450.20">
    <property type="entry name" value="PAS domain"/>
    <property type="match status" value="1"/>
</dbReference>
<sequence length="541" mass="62551">MESNWLLILICCILLVIIVFLLNIIYVRRMRSNMRKNEHKLILKYQDLFDNMPIPYIRCKIIDNEGVNDTEVLDVNKAFNDQLVPKKDIQYKNRAEIEKTKIGSLEKYIGVTKDVLKTRKPYIGDYHIGKNIYKTIVTPAKEKDVIDIFFIDVTEQRYIRKNLEEYNHKLLMAIDAADIVYWFYDISEDLVTIEMLETNIDPVTGKETKSLKKNIQVSLEDALLVVHIDYRPKVRYLFNQLLKGEIAKGRIEYELSNLRNFYNVEGRWEEMVAEAEYDSDKNVIELSGIFLPITEQKQLEQSLRNALNKAEESNRLKSAFLANMSHEIRTPLNAIIGFSSLLPSAQSEEERNEYISIIESNNSLLLQLINDILDLAKIEAGTLDFSKTTFSVNELLDEVVHSALLRHNNDKVEILCNKGFSDYIIRSSRSRVMQVLINLLNNSMKFTKEGTISIGYDYLPDEEQLRFFVRDTGIGIPKDKMNDIFGRFTQLNTFVQGAGLGLSICEMIVHTLGGEIWVNSEVGKWTCFWFTIPYLPTEGGR</sequence>
<feature type="domain" description="Histidine kinase" evidence="8">
    <location>
        <begin position="323"/>
        <end position="536"/>
    </location>
</feature>
<dbReference type="STRING" id="1203610.HMPREF1536_00544"/>
<evidence type="ECO:0000256" key="4">
    <source>
        <dbReference type="ARBA" id="ARBA00022679"/>
    </source>
</evidence>
<evidence type="ECO:0000259" key="8">
    <source>
        <dbReference type="PROSITE" id="PS50109"/>
    </source>
</evidence>
<keyword evidence="7" id="KW-0812">Transmembrane</keyword>
<proteinExistence type="predicted"/>
<dbReference type="InterPro" id="IPR005467">
    <property type="entry name" value="His_kinase_dom"/>
</dbReference>
<dbReference type="SMART" id="SM00387">
    <property type="entry name" value="HATPase_c"/>
    <property type="match status" value="1"/>
</dbReference>
<evidence type="ECO:0000313" key="10">
    <source>
        <dbReference type="EMBL" id="KKB59563.1"/>
    </source>
</evidence>
<accession>A0A0F5JP69</accession>
<dbReference type="PANTHER" id="PTHR43711">
    <property type="entry name" value="TWO-COMPONENT HISTIDINE KINASE"/>
    <property type="match status" value="1"/>
</dbReference>
<evidence type="ECO:0000256" key="2">
    <source>
        <dbReference type="ARBA" id="ARBA00012438"/>
    </source>
</evidence>
<dbReference type="PRINTS" id="PR00344">
    <property type="entry name" value="BCTRLSENSOR"/>
</dbReference>
<dbReference type="PANTHER" id="PTHR43711:SF31">
    <property type="entry name" value="HISTIDINE KINASE"/>
    <property type="match status" value="1"/>
</dbReference>
<keyword evidence="5" id="KW-0418">Kinase</keyword>
<evidence type="ECO:0000259" key="9">
    <source>
        <dbReference type="PROSITE" id="PS50113"/>
    </source>
</evidence>